<accession>A0ABU6YHK6</accession>
<evidence type="ECO:0000256" key="1">
    <source>
        <dbReference type="SAM" id="MobiDB-lite"/>
    </source>
</evidence>
<comment type="caution">
    <text evidence="2">The sequence shown here is derived from an EMBL/GenBank/DDBJ whole genome shotgun (WGS) entry which is preliminary data.</text>
</comment>
<evidence type="ECO:0000313" key="2">
    <source>
        <dbReference type="EMBL" id="MED6208805.1"/>
    </source>
</evidence>
<protein>
    <submittedName>
        <fullName evidence="2">Uncharacterized protein</fullName>
    </submittedName>
</protein>
<feature type="compositionally biased region" description="Basic and acidic residues" evidence="1">
    <location>
        <begin position="1"/>
        <end position="24"/>
    </location>
</feature>
<feature type="non-terminal residue" evidence="2">
    <location>
        <position position="1"/>
    </location>
</feature>
<sequence length="118" mass="13054">ERERERKRESTPDRNRGSLTEQRRQSARLPPPTTNLVFASPPNCVTFGSVSSWPCGTITEDRRVGSELPHGATPSTVSATKAFHQLCLSAVVIVKFLYGECGHVSELVKSQPSSHRHQ</sequence>
<proteinExistence type="predicted"/>
<name>A0ABU6YHK6_9FABA</name>
<dbReference type="EMBL" id="JASCZI010241975">
    <property type="protein sequence ID" value="MED6208805.1"/>
    <property type="molecule type" value="Genomic_DNA"/>
</dbReference>
<evidence type="ECO:0000313" key="3">
    <source>
        <dbReference type="Proteomes" id="UP001341840"/>
    </source>
</evidence>
<dbReference type="Proteomes" id="UP001341840">
    <property type="component" value="Unassembled WGS sequence"/>
</dbReference>
<feature type="region of interest" description="Disordered" evidence="1">
    <location>
        <begin position="1"/>
        <end position="35"/>
    </location>
</feature>
<reference evidence="2 3" key="1">
    <citation type="journal article" date="2023" name="Plants (Basel)">
        <title>Bridging the Gap: Combining Genomics and Transcriptomics Approaches to Understand Stylosanthes scabra, an Orphan Legume from the Brazilian Caatinga.</title>
        <authorList>
            <person name="Ferreira-Neto J.R.C."/>
            <person name="da Silva M.D."/>
            <person name="Binneck E."/>
            <person name="de Melo N.F."/>
            <person name="da Silva R.H."/>
            <person name="de Melo A.L.T.M."/>
            <person name="Pandolfi V."/>
            <person name="Bustamante F.O."/>
            <person name="Brasileiro-Vidal A.C."/>
            <person name="Benko-Iseppon A.M."/>
        </authorList>
    </citation>
    <scope>NUCLEOTIDE SEQUENCE [LARGE SCALE GENOMIC DNA]</scope>
    <source>
        <tissue evidence="2">Leaves</tissue>
    </source>
</reference>
<organism evidence="2 3">
    <name type="scientific">Stylosanthes scabra</name>
    <dbReference type="NCBI Taxonomy" id="79078"/>
    <lineage>
        <taxon>Eukaryota</taxon>
        <taxon>Viridiplantae</taxon>
        <taxon>Streptophyta</taxon>
        <taxon>Embryophyta</taxon>
        <taxon>Tracheophyta</taxon>
        <taxon>Spermatophyta</taxon>
        <taxon>Magnoliopsida</taxon>
        <taxon>eudicotyledons</taxon>
        <taxon>Gunneridae</taxon>
        <taxon>Pentapetalae</taxon>
        <taxon>rosids</taxon>
        <taxon>fabids</taxon>
        <taxon>Fabales</taxon>
        <taxon>Fabaceae</taxon>
        <taxon>Papilionoideae</taxon>
        <taxon>50 kb inversion clade</taxon>
        <taxon>dalbergioids sensu lato</taxon>
        <taxon>Dalbergieae</taxon>
        <taxon>Pterocarpus clade</taxon>
        <taxon>Stylosanthes</taxon>
    </lineage>
</organism>
<gene>
    <name evidence="2" type="ORF">PIB30_048590</name>
</gene>
<keyword evidence="3" id="KW-1185">Reference proteome</keyword>